<sequence length="113" mass="12184">MSGSGMTRTSVQLYRDCIRLIKHIAPGHSPKSIALHKMVRTEFSKHKDVTDPATVEALKSGAVRALANYMLFESGAKDEKLGKAMGKFHDSNVRDAKKGVGGGNGKDGKGDER</sequence>
<gene>
    <name evidence="3" type="ORF">DBRI1063_LOCUS5318</name>
</gene>
<dbReference type="InterPro" id="IPR008011">
    <property type="entry name" value="Complex1_LYR_dom"/>
</dbReference>
<dbReference type="EMBL" id="HBGN01008324">
    <property type="protein sequence ID" value="CAD9319261.1"/>
    <property type="molecule type" value="Transcribed_RNA"/>
</dbReference>
<reference evidence="3" key="1">
    <citation type="submission" date="2021-01" db="EMBL/GenBank/DDBJ databases">
        <authorList>
            <person name="Corre E."/>
            <person name="Pelletier E."/>
            <person name="Niang G."/>
            <person name="Scheremetjew M."/>
            <person name="Finn R."/>
            <person name="Kale V."/>
            <person name="Holt S."/>
            <person name="Cochrane G."/>
            <person name="Meng A."/>
            <person name="Brown T."/>
            <person name="Cohen L."/>
        </authorList>
    </citation>
    <scope>NUCLEOTIDE SEQUENCE</scope>
    <source>
        <strain evidence="3">Pop2</strain>
    </source>
</reference>
<feature type="domain" description="Complex 1 LYR protein" evidence="2">
    <location>
        <begin position="11"/>
        <end position="66"/>
    </location>
</feature>
<feature type="compositionally biased region" description="Basic and acidic residues" evidence="1">
    <location>
        <begin position="89"/>
        <end position="98"/>
    </location>
</feature>
<dbReference type="AlphaFoldDB" id="A0A6U4A7X2"/>
<protein>
    <recommendedName>
        <fullName evidence="2">Complex 1 LYR protein domain-containing protein</fullName>
    </recommendedName>
</protein>
<dbReference type="PANTHER" id="PTHR47579:SF3">
    <property type="entry name" value="COMPLEX 1 LYR PROTEIN DOMAIN-CONTAINING PROTEIN"/>
    <property type="match status" value="1"/>
</dbReference>
<dbReference type="PANTHER" id="PTHR47579">
    <property type="entry name" value="COMPLEX 1 LYR PROTEIN"/>
    <property type="match status" value="1"/>
</dbReference>
<feature type="region of interest" description="Disordered" evidence="1">
    <location>
        <begin position="89"/>
        <end position="113"/>
    </location>
</feature>
<accession>A0A6U4A7X2</accession>
<evidence type="ECO:0000313" key="3">
    <source>
        <dbReference type="EMBL" id="CAD9319261.1"/>
    </source>
</evidence>
<evidence type="ECO:0000256" key="1">
    <source>
        <dbReference type="SAM" id="MobiDB-lite"/>
    </source>
</evidence>
<name>A0A6U4A7X2_9STRA</name>
<evidence type="ECO:0000259" key="2">
    <source>
        <dbReference type="Pfam" id="PF05347"/>
    </source>
</evidence>
<dbReference type="Pfam" id="PF05347">
    <property type="entry name" value="Complex1_LYR"/>
    <property type="match status" value="1"/>
</dbReference>
<dbReference type="GO" id="GO:0016829">
    <property type="term" value="F:lyase activity"/>
    <property type="evidence" value="ECO:0007669"/>
    <property type="project" value="UniProtKB-KW"/>
</dbReference>
<organism evidence="3">
    <name type="scientific">Ditylum brightwellii</name>
    <dbReference type="NCBI Taxonomy" id="49249"/>
    <lineage>
        <taxon>Eukaryota</taxon>
        <taxon>Sar</taxon>
        <taxon>Stramenopiles</taxon>
        <taxon>Ochrophyta</taxon>
        <taxon>Bacillariophyta</taxon>
        <taxon>Mediophyceae</taxon>
        <taxon>Lithodesmiophycidae</taxon>
        <taxon>Lithodesmiales</taxon>
        <taxon>Lithodesmiaceae</taxon>
        <taxon>Ditylum</taxon>
    </lineage>
</organism>
<proteinExistence type="predicted"/>
<dbReference type="CDD" id="cd20251">
    <property type="entry name" value="Complex1_LYR_SF"/>
    <property type="match status" value="1"/>
</dbReference>